<dbReference type="Gene3D" id="6.10.250.2410">
    <property type="match status" value="1"/>
</dbReference>
<dbReference type="Pfam" id="PF02616">
    <property type="entry name" value="SMC_ScpA"/>
    <property type="match status" value="1"/>
</dbReference>
<dbReference type="RefSeq" id="WP_179584913.1">
    <property type="nucleotide sequence ID" value="NZ_JACBYR010000001.1"/>
</dbReference>
<dbReference type="InterPro" id="IPR003768">
    <property type="entry name" value="ScpA"/>
</dbReference>
<name>A0A7Y9LL69_9BURK</name>
<evidence type="ECO:0000313" key="4">
    <source>
        <dbReference type="Proteomes" id="UP000542125"/>
    </source>
</evidence>
<dbReference type="HAMAP" id="MF_01805">
    <property type="entry name" value="ScpA"/>
    <property type="match status" value="1"/>
</dbReference>
<keyword evidence="2" id="KW-0159">Chromosome partition</keyword>
<dbReference type="GO" id="GO:0051301">
    <property type="term" value="P:cell division"/>
    <property type="evidence" value="ECO:0007669"/>
    <property type="project" value="UniProtKB-KW"/>
</dbReference>
<comment type="function">
    <text evidence="2">Participates in chromosomal partition during cell division. May act via the formation of a condensin-like complex containing Smc and ScpB that pull DNA away from mid-cell into both cell halves.</text>
</comment>
<dbReference type="PANTHER" id="PTHR33969:SF2">
    <property type="entry name" value="SEGREGATION AND CONDENSATION PROTEIN A"/>
    <property type="match status" value="1"/>
</dbReference>
<dbReference type="EMBL" id="JACBYR010000001">
    <property type="protein sequence ID" value="NYE82247.1"/>
    <property type="molecule type" value="Genomic_DNA"/>
</dbReference>
<dbReference type="GO" id="GO:0005737">
    <property type="term" value="C:cytoplasm"/>
    <property type="evidence" value="ECO:0007669"/>
    <property type="project" value="UniProtKB-SubCell"/>
</dbReference>
<evidence type="ECO:0000256" key="1">
    <source>
        <dbReference type="ARBA" id="ARBA00044777"/>
    </source>
</evidence>
<dbReference type="GO" id="GO:0006260">
    <property type="term" value="P:DNA replication"/>
    <property type="evidence" value="ECO:0007669"/>
    <property type="project" value="UniProtKB-UniRule"/>
</dbReference>
<sequence>MAGQLPSGKALAALSAPDVDSTPDTIDGVAIARLYGEPLFALPNDLYIPPDALEVFLETFEGPLDLLLYLIRKQNFNVLDIPMAEVTKQYLSYVEQIRVHNLELAAEYLLMAALLIEIKSRMLLPVRKSDSDEDVEDPRAELVRRLLEYEQMKLAARKIDALPQLGRDFVRTGVLLDQTTERRLPDVTAIDLRDAWAEIVRRAKLNAHHHISREELSVRDHMSQILRRLQGVRYMEFTELFMQKVQEGAGVPIIVVHFIAMLELARESLLDITQAEPYAPIYVRLGFTAIAQDA</sequence>
<reference evidence="3 4" key="1">
    <citation type="submission" date="2020-07" db="EMBL/GenBank/DDBJ databases">
        <title>Genomic Encyclopedia of Type Strains, Phase IV (KMG-V): Genome sequencing to study the core and pangenomes of soil and plant-associated prokaryotes.</title>
        <authorList>
            <person name="Whitman W."/>
        </authorList>
    </citation>
    <scope>NUCLEOTIDE SEQUENCE [LARGE SCALE GENOMIC DNA]</scope>
    <source>
        <strain evidence="3 4">SAS40</strain>
    </source>
</reference>
<proteinExistence type="inferred from homology"/>
<evidence type="ECO:0000313" key="3">
    <source>
        <dbReference type="EMBL" id="NYE82247.1"/>
    </source>
</evidence>
<keyword evidence="4" id="KW-1185">Reference proteome</keyword>
<comment type="subcellular location">
    <subcellularLocation>
        <location evidence="2">Cytoplasm</location>
    </subcellularLocation>
    <text evidence="2">Associated with two foci at the outer edges of the nucleoid region in young cells, and at four foci within both cell halves in older cells.</text>
</comment>
<evidence type="ECO:0000256" key="2">
    <source>
        <dbReference type="HAMAP-Rule" id="MF_01805"/>
    </source>
</evidence>
<keyword evidence="2" id="KW-0963">Cytoplasm</keyword>
<comment type="caution">
    <text evidence="3">The sequence shown here is derived from an EMBL/GenBank/DDBJ whole genome shotgun (WGS) entry which is preliminary data.</text>
</comment>
<organism evidence="3 4">
    <name type="scientific">Pigmentiphaga litoralis</name>
    <dbReference type="NCBI Taxonomy" id="516702"/>
    <lineage>
        <taxon>Bacteria</taxon>
        <taxon>Pseudomonadati</taxon>
        <taxon>Pseudomonadota</taxon>
        <taxon>Betaproteobacteria</taxon>
        <taxon>Burkholderiales</taxon>
        <taxon>Alcaligenaceae</taxon>
        <taxon>Pigmentiphaga</taxon>
    </lineage>
</organism>
<gene>
    <name evidence="2" type="primary">scpA</name>
    <name evidence="3" type="ORF">FHW18_001518</name>
</gene>
<protein>
    <recommendedName>
        <fullName evidence="1 2">Segregation and condensation protein A</fullName>
    </recommendedName>
</protein>
<dbReference type="PANTHER" id="PTHR33969">
    <property type="entry name" value="SEGREGATION AND CONDENSATION PROTEIN A"/>
    <property type="match status" value="1"/>
</dbReference>
<dbReference type="GO" id="GO:0007059">
    <property type="term" value="P:chromosome segregation"/>
    <property type="evidence" value="ECO:0007669"/>
    <property type="project" value="UniProtKB-UniRule"/>
</dbReference>
<keyword evidence="2" id="KW-0131">Cell cycle</keyword>
<comment type="similarity">
    <text evidence="2">Belongs to the ScpA family.</text>
</comment>
<comment type="subunit">
    <text evidence="2">Component of a cohesin-like complex composed of ScpA, ScpB and the Smc homodimer, in which ScpA and ScpB bind to the head domain of Smc. The presence of the three proteins is required for the association of the complex with DNA.</text>
</comment>
<dbReference type="AlphaFoldDB" id="A0A7Y9LL69"/>
<accession>A0A7Y9LL69</accession>
<keyword evidence="2" id="KW-0132">Cell division</keyword>
<dbReference type="Proteomes" id="UP000542125">
    <property type="component" value="Unassembled WGS sequence"/>
</dbReference>